<evidence type="ECO:0000313" key="3">
    <source>
        <dbReference type="Proteomes" id="UP000230484"/>
    </source>
</evidence>
<proteinExistence type="predicted"/>
<feature type="compositionally biased region" description="Basic residues" evidence="1">
    <location>
        <begin position="1"/>
        <end position="14"/>
    </location>
</feature>
<comment type="caution">
    <text evidence="2">The sequence shown here is derived from an EMBL/GenBank/DDBJ whole genome shotgun (WGS) entry which is preliminary data.</text>
</comment>
<evidence type="ECO:0000256" key="1">
    <source>
        <dbReference type="SAM" id="MobiDB-lite"/>
    </source>
</evidence>
<dbReference type="Proteomes" id="UP000230484">
    <property type="component" value="Unassembled WGS sequence"/>
</dbReference>
<feature type="region of interest" description="Disordered" evidence="1">
    <location>
        <begin position="1"/>
        <end position="35"/>
    </location>
</feature>
<name>A0A2M7XAI3_9BACT</name>
<sequence>MAGRHRFSPGRHRNLGQPGRQIPSPGGDAGGKPARRIRPYHFAESAGIEQWPVFFQPAQTKHRRHFFKKNFS</sequence>
<dbReference type="EMBL" id="PFWW01000001">
    <property type="protein sequence ID" value="PJA43149.1"/>
    <property type="molecule type" value="Genomic_DNA"/>
</dbReference>
<gene>
    <name evidence="2" type="ORF">CO176_00010</name>
</gene>
<reference evidence="3" key="1">
    <citation type="submission" date="2017-09" db="EMBL/GenBank/DDBJ databases">
        <title>Depth-based differentiation of microbial function through sediment-hosted aquifers and enrichment of novel symbionts in the deep terrestrial subsurface.</title>
        <authorList>
            <person name="Probst A.J."/>
            <person name="Ladd B."/>
            <person name="Jarett J.K."/>
            <person name="Geller-Mcgrath D.E."/>
            <person name="Sieber C.M.K."/>
            <person name="Emerson J.B."/>
            <person name="Anantharaman K."/>
            <person name="Thomas B.C."/>
            <person name="Malmstrom R."/>
            <person name="Stieglmeier M."/>
            <person name="Klingl A."/>
            <person name="Woyke T."/>
            <person name="Ryan C.M."/>
            <person name="Banfield J.F."/>
        </authorList>
    </citation>
    <scope>NUCLEOTIDE SEQUENCE [LARGE SCALE GENOMIC DNA]</scope>
</reference>
<accession>A0A2M7XAI3</accession>
<evidence type="ECO:0000313" key="2">
    <source>
        <dbReference type="EMBL" id="PJA43149.1"/>
    </source>
</evidence>
<organism evidence="2 3">
    <name type="scientific">Candidatus Woesebacteria bacterium CG_4_9_14_3_um_filter_39_10</name>
    <dbReference type="NCBI Taxonomy" id="1975056"/>
    <lineage>
        <taxon>Bacteria</taxon>
        <taxon>Candidatus Woeseibacteriota</taxon>
    </lineage>
</organism>
<dbReference type="AlphaFoldDB" id="A0A2M7XAI3"/>
<protein>
    <submittedName>
        <fullName evidence="2">Uncharacterized protein</fullName>
    </submittedName>
</protein>